<proteinExistence type="predicted"/>
<dbReference type="InterPro" id="IPR027417">
    <property type="entry name" value="P-loop_NTPase"/>
</dbReference>
<dbReference type="PANTHER" id="PTHR24220">
    <property type="entry name" value="IMPORT ATP-BINDING PROTEIN"/>
    <property type="match status" value="1"/>
</dbReference>
<sequence length="248" mass="27158">MVAPVIRASGLWRIYATGAGLTCALRGVDLEVARGEFLAIMGPSGSGKSTLMSILGCLDRPTSGTYELSGIDVSTLSDSELAQVRSEALGFVFQSFNLLPRATVIRNVMLPLVYTRRPARERELRAWRALAETGLPEELYYHRSNELSGGQMQRVAIARALVCDPEVILADEPTGNLDSETGELVMGIFRRMQSRGKTVVLITHDPEVAAWADRVVHIRDGRLLTDEQERAFVRAMRQGATEGEARGA</sequence>
<dbReference type="PROSITE" id="PS00211">
    <property type="entry name" value="ABC_TRANSPORTER_1"/>
    <property type="match status" value="1"/>
</dbReference>
<gene>
    <name evidence="5" type="ORF">VXJ25_03965</name>
</gene>
<evidence type="ECO:0000259" key="4">
    <source>
        <dbReference type="PROSITE" id="PS50893"/>
    </source>
</evidence>
<dbReference type="Gene3D" id="3.40.50.300">
    <property type="entry name" value="P-loop containing nucleotide triphosphate hydrolases"/>
    <property type="match status" value="1"/>
</dbReference>
<comment type="caution">
    <text evidence="5">The sequence shown here is derived from an EMBL/GenBank/DDBJ whole genome shotgun (WGS) entry which is preliminary data.</text>
</comment>
<evidence type="ECO:0000313" key="5">
    <source>
        <dbReference type="EMBL" id="MEE6147152.1"/>
    </source>
</evidence>
<dbReference type="PANTHER" id="PTHR24220:SF86">
    <property type="entry name" value="ABC TRANSPORTER ABCH.1"/>
    <property type="match status" value="1"/>
</dbReference>
<accession>A0ABU7R979</accession>
<evidence type="ECO:0000256" key="3">
    <source>
        <dbReference type="ARBA" id="ARBA00022840"/>
    </source>
</evidence>
<keyword evidence="2" id="KW-0547">Nucleotide-binding</keyword>
<evidence type="ECO:0000256" key="2">
    <source>
        <dbReference type="ARBA" id="ARBA00022741"/>
    </source>
</evidence>
<dbReference type="SUPFAM" id="SSF52540">
    <property type="entry name" value="P-loop containing nucleoside triphosphate hydrolases"/>
    <property type="match status" value="1"/>
</dbReference>
<dbReference type="Proteomes" id="UP001332931">
    <property type="component" value="Unassembled WGS sequence"/>
</dbReference>
<organism evidence="5 6">
    <name type="scientific">Olsenella absiana</name>
    <dbReference type="NCBI Taxonomy" id="3115222"/>
    <lineage>
        <taxon>Bacteria</taxon>
        <taxon>Bacillati</taxon>
        <taxon>Actinomycetota</taxon>
        <taxon>Coriobacteriia</taxon>
        <taxon>Coriobacteriales</taxon>
        <taxon>Atopobiaceae</taxon>
        <taxon>Olsenella</taxon>
    </lineage>
</organism>
<keyword evidence="1" id="KW-0813">Transport</keyword>
<feature type="domain" description="ABC transporter" evidence="4">
    <location>
        <begin position="6"/>
        <end position="245"/>
    </location>
</feature>
<dbReference type="CDD" id="cd03255">
    <property type="entry name" value="ABC_MJ0796_LolCDE_FtsE"/>
    <property type="match status" value="1"/>
</dbReference>
<dbReference type="InterPro" id="IPR015854">
    <property type="entry name" value="ABC_transpr_LolD-like"/>
</dbReference>
<dbReference type="PROSITE" id="PS50893">
    <property type="entry name" value="ABC_TRANSPORTER_2"/>
    <property type="match status" value="1"/>
</dbReference>
<dbReference type="SMART" id="SM00382">
    <property type="entry name" value="AAA"/>
    <property type="match status" value="1"/>
</dbReference>
<protein>
    <submittedName>
        <fullName evidence="5">ABC transporter ATP-binding protein</fullName>
    </submittedName>
</protein>
<name>A0ABU7R979_9ACTN</name>
<dbReference type="InterPro" id="IPR003593">
    <property type="entry name" value="AAA+_ATPase"/>
</dbReference>
<dbReference type="InterPro" id="IPR017871">
    <property type="entry name" value="ABC_transporter-like_CS"/>
</dbReference>
<dbReference type="EMBL" id="JAZGJQ010000003">
    <property type="protein sequence ID" value="MEE6147152.1"/>
    <property type="molecule type" value="Genomic_DNA"/>
</dbReference>
<reference evidence="5 6" key="1">
    <citation type="submission" date="2024-01" db="EMBL/GenBank/DDBJ databases">
        <title>Description of Olsenella sp. nov., isolated from pig feces.</title>
        <authorList>
            <person name="Chang Y.-H."/>
        </authorList>
    </citation>
    <scope>NUCLEOTIDE SEQUENCE [LARGE SCALE GENOMIC DNA]</scope>
    <source>
        <strain evidence="5 6">YH-ols2223</strain>
    </source>
</reference>
<evidence type="ECO:0000256" key="1">
    <source>
        <dbReference type="ARBA" id="ARBA00022448"/>
    </source>
</evidence>
<dbReference type="GO" id="GO:0005524">
    <property type="term" value="F:ATP binding"/>
    <property type="evidence" value="ECO:0007669"/>
    <property type="project" value="UniProtKB-KW"/>
</dbReference>
<dbReference type="Pfam" id="PF00005">
    <property type="entry name" value="ABC_tran"/>
    <property type="match status" value="1"/>
</dbReference>
<dbReference type="InterPro" id="IPR017911">
    <property type="entry name" value="MacB-like_ATP-bd"/>
</dbReference>
<keyword evidence="3 5" id="KW-0067">ATP-binding</keyword>
<dbReference type="InterPro" id="IPR003439">
    <property type="entry name" value="ABC_transporter-like_ATP-bd"/>
</dbReference>
<keyword evidence="6" id="KW-1185">Reference proteome</keyword>
<evidence type="ECO:0000313" key="6">
    <source>
        <dbReference type="Proteomes" id="UP001332931"/>
    </source>
</evidence>